<proteinExistence type="predicted"/>
<organism evidence="1 2">
    <name type="scientific">Rotaria magnacalcarata</name>
    <dbReference type="NCBI Taxonomy" id="392030"/>
    <lineage>
        <taxon>Eukaryota</taxon>
        <taxon>Metazoa</taxon>
        <taxon>Spiralia</taxon>
        <taxon>Gnathifera</taxon>
        <taxon>Rotifera</taxon>
        <taxon>Eurotatoria</taxon>
        <taxon>Bdelloidea</taxon>
        <taxon>Philodinida</taxon>
        <taxon>Philodinidae</taxon>
        <taxon>Rotaria</taxon>
    </lineage>
</organism>
<comment type="caution">
    <text evidence="1">The sequence shown here is derived from an EMBL/GenBank/DDBJ whole genome shotgun (WGS) entry which is preliminary data.</text>
</comment>
<reference evidence="1" key="1">
    <citation type="submission" date="2021-02" db="EMBL/GenBank/DDBJ databases">
        <authorList>
            <person name="Nowell W R."/>
        </authorList>
    </citation>
    <scope>NUCLEOTIDE SEQUENCE</scope>
</reference>
<evidence type="ECO:0000313" key="2">
    <source>
        <dbReference type="Proteomes" id="UP000663866"/>
    </source>
</evidence>
<sequence length="50" mass="5347">MATSAGGEDEATVKRISRMNDVVEESLEILTPIGGYSRVPLVSLEEAVEP</sequence>
<dbReference type="EMBL" id="CAJOBG010061962">
    <property type="protein sequence ID" value="CAF4555052.1"/>
    <property type="molecule type" value="Genomic_DNA"/>
</dbReference>
<gene>
    <name evidence="1" type="ORF">OVN521_LOCUS43398</name>
</gene>
<evidence type="ECO:0000313" key="1">
    <source>
        <dbReference type="EMBL" id="CAF4555052.1"/>
    </source>
</evidence>
<protein>
    <submittedName>
        <fullName evidence="1">Uncharacterized protein</fullName>
    </submittedName>
</protein>
<dbReference type="AlphaFoldDB" id="A0A820YYF5"/>
<name>A0A820YYF5_9BILA</name>
<feature type="non-terminal residue" evidence="1">
    <location>
        <position position="50"/>
    </location>
</feature>
<dbReference type="Proteomes" id="UP000663866">
    <property type="component" value="Unassembled WGS sequence"/>
</dbReference>
<keyword evidence="2" id="KW-1185">Reference proteome</keyword>
<accession>A0A820YYF5</accession>